<name>A0A9W6IVG7_9HYPH</name>
<evidence type="ECO:0000313" key="7">
    <source>
        <dbReference type="Proteomes" id="UP000758856"/>
    </source>
</evidence>
<sequence>MSGTRYAEIADDLTQQIAAGRFAVGSLLPTELELSARYGASRHTVRSALDALQGLGLVSRRKKVGTRVEAARPPDRFRQSLTSVEDLVQFGEAHRRDVQDIAEVVADRALADELGCEVGRRWLRISSLRWGDAAKPDPVGWTDVYVDASYADLGEAVRASPGVLISHLVEERYGRRVAEIQQDVQAATLPEAVARALGAEPGAPALRIIRRYADAARAVFEISSTLHPAGRFTLSSRLKRQAG</sequence>
<dbReference type="GO" id="GO:0003700">
    <property type="term" value="F:DNA-binding transcription factor activity"/>
    <property type="evidence" value="ECO:0007669"/>
    <property type="project" value="InterPro"/>
</dbReference>
<keyword evidence="1" id="KW-0805">Transcription regulation</keyword>
<dbReference type="InterPro" id="IPR036390">
    <property type="entry name" value="WH_DNA-bd_sf"/>
</dbReference>
<dbReference type="InterPro" id="IPR000524">
    <property type="entry name" value="Tscrpt_reg_HTH_GntR"/>
</dbReference>
<dbReference type="Proteomes" id="UP001143400">
    <property type="component" value="Unassembled WGS sequence"/>
</dbReference>
<dbReference type="InterPro" id="IPR028978">
    <property type="entry name" value="Chorismate_lyase_/UTRA_dom_sf"/>
</dbReference>
<comment type="caution">
    <text evidence="5">The sequence shown here is derived from an EMBL/GenBank/DDBJ whole genome shotgun (WGS) entry which is preliminary data.</text>
</comment>
<evidence type="ECO:0000256" key="2">
    <source>
        <dbReference type="ARBA" id="ARBA00023125"/>
    </source>
</evidence>
<dbReference type="EMBL" id="BSFF01000002">
    <property type="protein sequence ID" value="GLK55920.1"/>
    <property type="molecule type" value="Genomic_DNA"/>
</dbReference>
<evidence type="ECO:0000256" key="1">
    <source>
        <dbReference type="ARBA" id="ARBA00023015"/>
    </source>
</evidence>
<dbReference type="InterPro" id="IPR011663">
    <property type="entry name" value="UTRA"/>
</dbReference>
<dbReference type="Gene3D" id="1.10.10.10">
    <property type="entry name" value="Winged helix-like DNA-binding domain superfamily/Winged helix DNA-binding domain"/>
    <property type="match status" value="1"/>
</dbReference>
<dbReference type="PANTHER" id="PTHR44846">
    <property type="entry name" value="MANNOSYL-D-GLYCERATE TRANSPORT/METABOLISM SYSTEM REPRESSOR MNGR-RELATED"/>
    <property type="match status" value="1"/>
</dbReference>
<proteinExistence type="predicted"/>
<dbReference type="SMART" id="SM00866">
    <property type="entry name" value="UTRA"/>
    <property type="match status" value="1"/>
</dbReference>
<reference evidence="5" key="3">
    <citation type="submission" date="2023-01" db="EMBL/GenBank/DDBJ databases">
        <authorList>
            <person name="Sun Q."/>
            <person name="Evtushenko L."/>
        </authorList>
    </citation>
    <scope>NUCLEOTIDE SEQUENCE</scope>
    <source>
        <strain evidence="5">VKM B-1606</strain>
    </source>
</reference>
<dbReference type="AlphaFoldDB" id="A0A9W6IVG7"/>
<evidence type="ECO:0000256" key="3">
    <source>
        <dbReference type="ARBA" id="ARBA00023163"/>
    </source>
</evidence>
<keyword evidence="7" id="KW-1185">Reference proteome</keyword>
<dbReference type="EMBL" id="JAFBCY010000001">
    <property type="protein sequence ID" value="MBM7850627.1"/>
    <property type="molecule type" value="Genomic_DNA"/>
</dbReference>
<dbReference type="SUPFAM" id="SSF64288">
    <property type="entry name" value="Chorismate lyase-like"/>
    <property type="match status" value="1"/>
</dbReference>
<keyword evidence="3" id="KW-0804">Transcription</keyword>
<dbReference type="CDD" id="cd07377">
    <property type="entry name" value="WHTH_GntR"/>
    <property type="match status" value="1"/>
</dbReference>
<dbReference type="SUPFAM" id="SSF46785">
    <property type="entry name" value="Winged helix' DNA-binding domain"/>
    <property type="match status" value="1"/>
</dbReference>
<evidence type="ECO:0000313" key="8">
    <source>
        <dbReference type="Proteomes" id="UP001143400"/>
    </source>
</evidence>
<protein>
    <submittedName>
        <fullName evidence="5 6">Transcriptional regulator</fullName>
    </submittedName>
</protein>
<accession>A0A9W6IVG7</accession>
<evidence type="ECO:0000313" key="5">
    <source>
        <dbReference type="EMBL" id="GLK55920.1"/>
    </source>
</evidence>
<dbReference type="Gene3D" id="3.40.1410.10">
    <property type="entry name" value="Chorismate lyase-like"/>
    <property type="match status" value="1"/>
</dbReference>
<evidence type="ECO:0000313" key="6">
    <source>
        <dbReference type="EMBL" id="MBM7850627.1"/>
    </source>
</evidence>
<organism evidence="5 8">
    <name type="scientific">Methylopila capsulata</name>
    <dbReference type="NCBI Taxonomy" id="61654"/>
    <lineage>
        <taxon>Bacteria</taxon>
        <taxon>Pseudomonadati</taxon>
        <taxon>Pseudomonadota</taxon>
        <taxon>Alphaproteobacteria</taxon>
        <taxon>Hyphomicrobiales</taxon>
        <taxon>Methylopilaceae</taxon>
        <taxon>Methylopila</taxon>
    </lineage>
</organism>
<dbReference type="SMART" id="SM00345">
    <property type="entry name" value="HTH_GNTR"/>
    <property type="match status" value="1"/>
</dbReference>
<dbReference type="PROSITE" id="PS50949">
    <property type="entry name" value="HTH_GNTR"/>
    <property type="match status" value="1"/>
</dbReference>
<evidence type="ECO:0000259" key="4">
    <source>
        <dbReference type="PROSITE" id="PS50949"/>
    </source>
</evidence>
<dbReference type="GO" id="GO:0045892">
    <property type="term" value="P:negative regulation of DNA-templated transcription"/>
    <property type="evidence" value="ECO:0007669"/>
    <property type="project" value="TreeGrafter"/>
</dbReference>
<dbReference type="PRINTS" id="PR00035">
    <property type="entry name" value="HTHGNTR"/>
</dbReference>
<dbReference type="GO" id="GO:0003677">
    <property type="term" value="F:DNA binding"/>
    <property type="evidence" value="ECO:0007669"/>
    <property type="project" value="UniProtKB-KW"/>
</dbReference>
<dbReference type="Proteomes" id="UP000758856">
    <property type="component" value="Unassembled WGS sequence"/>
</dbReference>
<gene>
    <name evidence="5" type="ORF">GCM10008170_19390</name>
    <name evidence="6" type="ORF">JOD31_000839</name>
</gene>
<dbReference type="RefSeq" id="WP_204949029.1">
    <property type="nucleotide sequence ID" value="NZ_BSFF01000002.1"/>
</dbReference>
<reference evidence="6 7" key="2">
    <citation type="submission" date="2021-01" db="EMBL/GenBank/DDBJ databases">
        <title>Genomic Encyclopedia of Type Strains, Phase IV (KMG-IV): sequencing the most valuable type-strain genomes for metagenomic binning, comparative biology and taxonomic classification.</title>
        <authorList>
            <person name="Goeker M."/>
        </authorList>
    </citation>
    <scope>NUCLEOTIDE SEQUENCE [LARGE SCALE GENOMIC DNA]</scope>
    <source>
        <strain evidence="6 7">DSM 6130</strain>
    </source>
</reference>
<dbReference type="Pfam" id="PF00392">
    <property type="entry name" value="GntR"/>
    <property type="match status" value="1"/>
</dbReference>
<dbReference type="InterPro" id="IPR050679">
    <property type="entry name" value="Bact_HTH_transcr_reg"/>
</dbReference>
<feature type="domain" description="HTH gntR-type" evidence="4">
    <location>
        <begin position="3"/>
        <end position="71"/>
    </location>
</feature>
<dbReference type="Pfam" id="PF07702">
    <property type="entry name" value="UTRA"/>
    <property type="match status" value="1"/>
</dbReference>
<dbReference type="PANTHER" id="PTHR44846:SF17">
    <property type="entry name" value="GNTR-FAMILY TRANSCRIPTIONAL REGULATOR"/>
    <property type="match status" value="1"/>
</dbReference>
<reference evidence="5" key="1">
    <citation type="journal article" date="2014" name="Int. J. Syst. Evol. Microbiol.">
        <title>Complete genome sequence of Corynebacterium casei LMG S-19264T (=DSM 44701T), isolated from a smear-ripened cheese.</title>
        <authorList>
            <consortium name="US DOE Joint Genome Institute (JGI-PGF)"/>
            <person name="Walter F."/>
            <person name="Albersmeier A."/>
            <person name="Kalinowski J."/>
            <person name="Ruckert C."/>
        </authorList>
    </citation>
    <scope>NUCLEOTIDE SEQUENCE</scope>
    <source>
        <strain evidence="5">VKM B-1606</strain>
    </source>
</reference>
<dbReference type="InterPro" id="IPR036388">
    <property type="entry name" value="WH-like_DNA-bd_sf"/>
</dbReference>
<keyword evidence="2 6" id="KW-0238">DNA-binding</keyword>